<dbReference type="GO" id="GO:0005886">
    <property type="term" value="C:plasma membrane"/>
    <property type="evidence" value="ECO:0007669"/>
    <property type="project" value="UniProtKB-SubCell"/>
</dbReference>
<keyword evidence="5 8" id="KW-0812">Transmembrane</keyword>
<feature type="transmembrane region" description="Helical" evidence="8">
    <location>
        <begin position="231"/>
        <end position="249"/>
    </location>
</feature>
<dbReference type="Pfam" id="PF01925">
    <property type="entry name" value="TauE"/>
    <property type="match status" value="1"/>
</dbReference>
<dbReference type="EMBL" id="CP151767">
    <property type="protein sequence ID" value="WZU69152.1"/>
    <property type="molecule type" value="Genomic_DNA"/>
</dbReference>
<dbReference type="KEGG" id="yrh:AABB31_10010"/>
<feature type="transmembrane region" description="Helical" evidence="8">
    <location>
        <begin position="110"/>
        <end position="127"/>
    </location>
</feature>
<comment type="subcellular location">
    <subcellularLocation>
        <location evidence="1 8">Cell membrane</location>
        <topology evidence="1 8">Multi-pass membrane protein</topology>
    </subcellularLocation>
</comment>
<reference evidence="9 10" key="2">
    <citation type="submission" date="2024-08" db="EMBL/GenBank/DDBJ databases">
        <title>Phylogenomic analyses of a clade within the roseobacter group suggest taxonomic reassignments of species of the genera Aestuariivita, Citreicella, Loktanella, Nautella, Pelagibaca, Ruegeria, Thalassobius, Thiobacimonas and Tropicibacter, and the proposal o.</title>
        <authorList>
            <person name="Jeon C.O."/>
        </authorList>
    </citation>
    <scope>NUCLEOTIDE SEQUENCE [LARGE SCALE GENOMIC DNA]</scope>
    <source>
        <strain evidence="9 10">SS1-5</strain>
    </source>
</reference>
<evidence type="ECO:0000313" key="10">
    <source>
        <dbReference type="Proteomes" id="UP001470809"/>
    </source>
</evidence>
<keyword evidence="3" id="KW-0813">Transport</keyword>
<reference evidence="10" key="1">
    <citation type="submission" date="2024-04" db="EMBL/GenBank/DDBJ databases">
        <title>Phylogenomic analyses of a clade within the roseobacter group suggest taxonomic reassignments of species of the genera Aestuariivita, Citreicella, Loktanella, Nautella, Pelagibaca, Ruegeria, Thalassobius, Thiobacimonas and Tropicibacter, and the proposal o.</title>
        <authorList>
            <person name="Jeon C.O."/>
        </authorList>
    </citation>
    <scope>NUCLEOTIDE SEQUENCE [LARGE SCALE GENOMIC DNA]</scope>
    <source>
        <strain evidence="10">SS1-5</strain>
    </source>
</reference>
<keyword evidence="4 8" id="KW-1003">Cell membrane</keyword>
<dbReference type="Proteomes" id="UP001470809">
    <property type="component" value="Chromosome"/>
</dbReference>
<proteinExistence type="inferred from homology"/>
<keyword evidence="7 8" id="KW-0472">Membrane</keyword>
<feature type="transmembrane region" description="Helical" evidence="8">
    <location>
        <begin position="139"/>
        <end position="165"/>
    </location>
</feature>
<evidence type="ECO:0000256" key="7">
    <source>
        <dbReference type="ARBA" id="ARBA00023136"/>
    </source>
</evidence>
<evidence type="ECO:0000256" key="1">
    <source>
        <dbReference type="ARBA" id="ARBA00004651"/>
    </source>
</evidence>
<protein>
    <recommendedName>
        <fullName evidence="8">Probable membrane transporter protein</fullName>
    </recommendedName>
</protein>
<evidence type="ECO:0000313" key="9">
    <source>
        <dbReference type="EMBL" id="WZU69152.1"/>
    </source>
</evidence>
<feature type="transmembrane region" description="Helical" evidence="8">
    <location>
        <begin position="40"/>
        <end position="61"/>
    </location>
</feature>
<evidence type="ECO:0000256" key="4">
    <source>
        <dbReference type="ARBA" id="ARBA00022475"/>
    </source>
</evidence>
<organism evidence="9 10">
    <name type="scientific">Yoonia rhodophyticola</name>
    <dbReference type="NCBI Taxonomy" id="3137370"/>
    <lineage>
        <taxon>Bacteria</taxon>
        <taxon>Pseudomonadati</taxon>
        <taxon>Pseudomonadota</taxon>
        <taxon>Alphaproteobacteria</taxon>
        <taxon>Rhodobacterales</taxon>
        <taxon>Paracoccaceae</taxon>
        <taxon>Yoonia</taxon>
    </lineage>
</organism>
<dbReference type="InterPro" id="IPR052017">
    <property type="entry name" value="TSUP"/>
</dbReference>
<feature type="transmembrane region" description="Helical" evidence="8">
    <location>
        <begin position="81"/>
        <end position="103"/>
    </location>
</feature>
<dbReference type="PANTHER" id="PTHR30269:SF37">
    <property type="entry name" value="MEMBRANE TRANSPORTER PROTEIN"/>
    <property type="match status" value="1"/>
</dbReference>
<feature type="transmembrane region" description="Helical" evidence="8">
    <location>
        <begin position="177"/>
        <end position="197"/>
    </location>
</feature>
<evidence type="ECO:0000256" key="5">
    <source>
        <dbReference type="ARBA" id="ARBA00022692"/>
    </source>
</evidence>
<evidence type="ECO:0000256" key="8">
    <source>
        <dbReference type="RuleBase" id="RU363041"/>
    </source>
</evidence>
<evidence type="ECO:0000256" key="6">
    <source>
        <dbReference type="ARBA" id="ARBA00022989"/>
    </source>
</evidence>
<keyword evidence="6 8" id="KW-1133">Transmembrane helix</keyword>
<feature type="transmembrane region" description="Helical" evidence="8">
    <location>
        <begin position="16"/>
        <end position="33"/>
    </location>
</feature>
<evidence type="ECO:0000256" key="2">
    <source>
        <dbReference type="ARBA" id="ARBA00009142"/>
    </source>
</evidence>
<dbReference type="PANTHER" id="PTHR30269">
    <property type="entry name" value="TRANSMEMBRANE PROTEIN YFCA"/>
    <property type="match status" value="1"/>
</dbReference>
<dbReference type="RefSeq" id="WP_342078445.1">
    <property type="nucleotide sequence ID" value="NZ_CP151767.2"/>
</dbReference>
<dbReference type="AlphaFoldDB" id="A0AAN0NK45"/>
<comment type="similarity">
    <text evidence="2 8">Belongs to the 4-toluene sulfonate uptake permease (TSUP) (TC 2.A.102) family.</text>
</comment>
<feature type="transmembrane region" description="Helical" evidence="8">
    <location>
        <begin position="203"/>
        <end position="219"/>
    </location>
</feature>
<gene>
    <name evidence="9" type="ORF">AABB31_10010</name>
</gene>
<sequence>MIDRLLDIVNLTGQEFALLAVIVLVAGIVRGFSGFALSALIMASAVIILPPVELIPMLWWLELSASVLMLKGGWADADRTAAIGLVIGSTAGWPLGLWLTLSLPVETSKIIALAVIITLAVSQLSKLKLPFLATKPGLYGTGILAGIVSGLAHVGGMVVALYVLASDAPARQMRGSLVLFLFLGSITSMVTLLAFGVMDFSGVSRGLVFALPTLLGVYLGQKLFTPGLAQYYRPFCLVLLCALAGAGLIRTTLS</sequence>
<dbReference type="InterPro" id="IPR002781">
    <property type="entry name" value="TM_pro_TauE-like"/>
</dbReference>
<name>A0AAN0NK45_9RHOB</name>
<accession>A0AAN0NK45</accession>
<keyword evidence="10" id="KW-1185">Reference proteome</keyword>
<evidence type="ECO:0000256" key="3">
    <source>
        <dbReference type="ARBA" id="ARBA00022448"/>
    </source>
</evidence>